<keyword evidence="6 17" id="KW-0436">Ligase</keyword>
<dbReference type="SMART" id="SM01210">
    <property type="entry name" value="GARS_C"/>
    <property type="match status" value="1"/>
</dbReference>
<dbReference type="PANTHER" id="PTHR43472">
    <property type="entry name" value="PHOSPHORIBOSYLAMINE--GLYCINE LIGASE"/>
    <property type="match status" value="1"/>
</dbReference>
<dbReference type="Gene3D" id="3.90.600.10">
    <property type="entry name" value="Phosphoribosylglycinamide synthetase, C-terminal domain"/>
    <property type="match status" value="1"/>
</dbReference>
<evidence type="ECO:0000256" key="16">
    <source>
        <dbReference type="ARBA" id="ARBA00079592"/>
    </source>
</evidence>
<proteinExistence type="inferred from homology"/>
<evidence type="ECO:0000256" key="4">
    <source>
        <dbReference type="ARBA" id="ARBA00013255"/>
    </source>
</evidence>
<dbReference type="EMBL" id="AGAZ01000002">
    <property type="protein sequence ID" value="EGZ51351.1"/>
    <property type="molecule type" value="Genomic_DNA"/>
</dbReference>
<dbReference type="InterPro" id="IPR020560">
    <property type="entry name" value="PRibGlycinamide_synth_C-dom"/>
</dbReference>
<keyword evidence="10 18" id="KW-0067">ATP-binding</keyword>
<dbReference type="UniPathway" id="UPA00074">
    <property type="reaction ID" value="UER00125"/>
</dbReference>
<dbReference type="GO" id="GO:0004637">
    <property type="term" value="F:phosphoribosylamine-glycine ligase activity"/>
    <property type="evidence" value="ECO:0007669"/>
    <property type="project" value="UniProtKB-UniRule"/>
</dbReference>
<dbReference type="PATRIC" id="fig|1030841.3.peg.112"/>
<evidence type="ECO:0000256" key="7">
    <source>
        <dbReference type="ARBA" id="ARBA00022723"/>
    </source>
</evidence>
<dbReference type="Gene3D" id="3.30.1490.20">
    <property type="entry name" value="ATP-grasp fold, A domain"/>
    <property type="match status" value="1"/>
</dbReference>
<comment type="pathway">
    <text evidence="3 17">Purine metabolism; IMP biosynthesis via de novo pathway; N(1)-(5-phospho-D-ribosyl)glycinamide from 5-phospho-alpha-D-ribose 1-diphosphate: step 2/2.</text>
</comment>
<keyword evidence="21" id="KW-1185">Reference proteome</keyword>
<keyword evidence="7" id="KW-0479">Metal-binding</keyword>
<comment type="similarity">
    <text evidence="13 17">Belongs to the GARS family.</text>
</comment>
<dbReference type="FunFam" id="3.30.1490.20:FF:000006">
    <property type="entry name" value="phosphoribosylamine--glycine ligase, chloroplastic-like"/>
    <property type="match status" value="1"/>
</dbReference>
<evidence type="ECO:0000256" key="18">
    <source>
        <dbReference type="PROSITE-ProRule" id="PRU00409"/>
    </source>
</evidence>
<dbReference type="RefSeq" id="WP_009115249.1">
    <property type="nucleotide sequence ID" value="NZ_JH165159.1"/>
</dbReference>
<evidence type="ECO:0000256" key="9">
    <source>
        <dbReference type="ARBA" id="ARBA00022755"/>
    </source>
</evidence>
<comment type="catalytic activity">
    <reaction evidence="17">
        <text>5-phospho-beta-D-ribosylamine + glycine + ATP = N(1)-(5-phospho-beta-D-ribosyl)glycinamide + ADP + phosphate + H(+)</text>
        <dbReference type="Rhea" id="RHEA:17453"/>
        <dbReference type="ChEBI" id="CHEBI:15378"/>
        <dbReference type="ChEBI" id="CHEBI:30616"/>
        <dbReference type="ChEBI" id="CHEBI:43474"/>
        <dbReference type="ChEBI" id="CHEBI:57305"/>
        <dbReference type="ChEBI" id="CHEBI:58681"/>
        <dbReference type="ChEBI" id="CHEBI:143788"/>
        <dbReference type="ChEBI" id="CHEBI:456216"/>
        <dbReference type="EC" id="6.3.4.13"/>
    </reaction>
</comment>
<evidence type="ECO:0000256" key="2">
    <source>
        <dbReference type="ARBA" id="ARBA00001946"/>
    </source>
</evidence>
<dbReference type="InterPro" id="IPR011761">
    <property type="entry name" value="ATP-grasp"/>
</dbReference>
<dbReference type="InterPro" id="IPR016185">
    <property type="entry name" value="PreATP-grasp_dom_sf"/>
</dbReference>
<dbReference type="FunFam" id="3.40.50.20:FF:000006">
    <property type="entry name" value="Phosphoribosylamine--glycine ligase, chloroplastic"/>
    <property type="match status" value="1"/>
</dbReference>
<dbReference type="HAMAP" id="MF_00138">
    <property type="entry name" value="GARS"/>
    <property type="match status" value="1"/>
</dbReference>
<keyword evidence="11" id="KW-0460">Magnesium</keyword>
<dbReference type="PROSITE" id="PS00184">
    <property type="entry name" value="GARS"/>
    <property type="match status" value="1"/>
</dbReference>
<evidence type="ECO:0000256" key="6">
    <source>
        <dbReference type="ARBA" id="ARBA00022598"/>
    </source>
</evidence>
<gene>
    <name evidence="17 20" type="primary">purD</name>
    <name evidence="20" type="ORF">HMPREF9370_0102</name>
</gene>
<dbReference type="InterPro" id="IPR011054">
    <property type="entry name" value="Rudment_hybrid_motif"/>
</dbReference>
<evidence type="ECO:0000256" key="8">
    <source>
        <dbReference type="ARBA" id="ARBA00022741"/>
    </source>
</evidence>
<comment type="caution">
    <text evidence="20">The sequence shown here is derived from an EMBL/GenBank/DDBJ whole genome shotgun (WGS) entry which is preliminary data.</text>
</comment>
<dbReference type="Pfam" id="PF01071">
    <property type="entry name" value="GARS_A"/>
    <property type="match status" value="1"/>
</dbReference>
<feature type="domain" description="ATP-grasp" evidence="19">
    <location>
        <begin position="107"/>
        <end position="314"/>
    </location>
</feature>
<dbReference type="EC" id="6.3.4.13" evidence="4 17"/>
<dbReference type="GO" id="GO:0046872">
    <property type="term" value="F:metal ion binding"/>
    <property type="evidence" value="ECO:0007669"/>
    <property type="project" value="UniProtKB-KW"/>
</dbReference>
<dbReference type="AlphaFoldDB" id="G4CLZ3"/>
<evidence type="ECO:0000313" key="21">
    <source>
        <dbReference type="Proteomes" id="UP000005336"/>
    </source>
</evidence>
<evidence type="ECO:0000256" key="10">
    <source>
        <dbReference type="ARBA" id="ARBA00022840"/>
    </source>
</evidence>
<dbReference type="InterPro" id="IPR020559">
    <property type="entry name" value="PRibGlycinamide_synth_CS"/>
</dbReference>
<evidence type="ECO:0000256" key="13">
    <source>
        <dbReference type="ARBA" id="ARBA00038345"/>
    </source>
</evidence>
<reference evidence="20 21" key="1">
    <citation type="submission" date="2011-06" db="EMBL/GenBank/DDBJ databases">
        <authorList>
            <person name="Muzny D."/>
            <person name="Qin X."/>
            <person name="Deng J."/>
            <person name="Jiang H."/>
            <person name="Liu Y."/>
            <person name="Qu J."/>
            <person name="Song X.-Z."/>
            <person name="Zhang L."/>
            <person name="Thornton R."/>
            <person name="Coyle M."/>
            <person name="Francisco L."/>
            <person name="Jackson L."/>
            <person name="Javaid M."/>
            <person name="Korchina V."/>
            <person name="Kovar C."/>
            <person name="Mata R."/>
            <person name="Mathew T."/>
            <person name="Ngo R."/>
            <person name="Nguyen L."/>
            <person name="Nguyen N."/>
            <person name="Okwuonu G."/>
            <person name="Ongeri F."/>
            <person name="Pham C."/>
            <person name="Simmons D."/>
            <person name="Wilczek-Boney K."/>
            <person name="Hale W."/>
            <person name="Jakkamsetti A."/>
            <person name="Pham P."/>
            <person name="Ruth R."/>
            <person name="San Lucas F."/>
            <person name="Warren J."/>
            <person name="Zhang J."/>
            <person name="Zhao Z."/>
            <person name="Zhou C."/>
            <person name="Zhu D."/>
            <person name="Lee S."/>
            <person name="Bess C."/>
            <person name="Blankenburg K."/>
            <person name="Forbes L."/>
            <person name="Fu Q."/>
            <person name="Gubbala S."/>
            <person name="Hirani K."/>
            <person name="Jayaseelan J.C."/>
            <person name="Lara F."/>
            <person name="Munidasa M."/>
            <person name="Palculict T."/>
            <person name="Patil S."/>
            <person name="Pu L.-L."/>
            <person name="Saada N."/>
            <person name="Tang L."/>
            <person name="Weissenberger G."/>
            <person name="Zhu Y."/>
            <person name="Hemphill L."/>
            <person name="Shang Y."/>
            <person name="Youmans B."/>
            <person name="Ayvaz T."/>
            <person name="Ross M."/>
            <person name="Santibanez J."/>
            <person name="Aqrawi P."/>
            <person name="Gross S."/>
            <person name="Joshi V."/>
            <person name="Fowler G."/>
            <person name="Nazareth L."/>
            <person name="Reid J."/>
            <person name="Worley K."/>
            <person name="Petrosino J."/>
            <person name="Highlander S."/>
            <person name="Gibbs R."/>
        </authorList>
    </citation>
    <scope>NUCLEOTIDE SEQUENCE [LARGE SCALE GENOMIC DNA]</scope>
    <source>
        <strain evidence="20 21">9715</strain>
    </source>
</reference>
<dbReference type="Pfam" id="PF02844">
    <property type="entry name" value="GARS_N"/>
    <property type="match status" value="1"/>
</dbReference>
<accession>G4CLZ3</accession>
<keyword evidence="12" id="KW-0464">Manganese</keyword>
<dbReference type="InterPro" id="IPR020562">
    <property type="entry name" value="PRibGlycinamide_synth_N"/>
</dbReference>
<dbReference type="Proteomes" id="UP000005336">
    <property type="component" value="Unassembled WGS sequence"/>
</dbReference>
<dbReference type="STRING" id="1030841.HMPREF9370_0102"/>
<dbReference type="InterPro" id="IPR000115">
    <property type="entry name" value="PRibGlycinamide_synth"/>
</dbReference>
<evidence type="ECO:0000256" key="14">
    <source>
        <dbReference type="ARBA" id="ARBA00042242"/>
    </source>
</evidence>
<dbReference type="NCBIfam" id="TIGR00877">
    <property type="entry name" value="purD"/>
    <property type="match status" value="1"/>
</dbReference>
<evidence type="ECO:0000313" key="20">
    <source>
        <dbReference type="EMBL" id="EGZ51351.1"/>
    </source>
</evidence>
<dbReference type="HOGENOM" id="CLU_027420_3_1_4"/>
<organism evidence="20 21">
    <name type="scientific">Neisseria wadsworthii 9715</name>
    <dbReference type="NCBI Taxonomy" id="1030841"/>
    <lineage>
        <taxon>Bacteria</taxon>
        <taxon>Pseudomonadati</taxon>
        <taxon>Pseudomonadota</taxon>
        <taxon>Betaproteobacteria</taxon>
        <taxon>Neisseriales</taxon>
        <taxon>Neisseriaceae</taxon>
        <taxon>Neisseria</taxon>
    </lineage>
</organism>
<dbReference type="PROSITE" id="PS50975">
    <property type="entry name" value="ATP_GRASP"/>
    <property type="match status" value="1"/>
</dbReference>
<keyword evidence="9 17" id="KW-0658">Purine biosynthesis</keyword>
<sequence length="423" mass="44927">MKLLVIGSGGREHALAWKLAQSPKVETVFVAPGNAGTAQEPKLQNLDKTAHQDLIAFCQAEHIAFTVVGPEAPLAAGIVDDFRAAGLPVFGPTRAAAQLESSKDFAKAFMKKHGIPTAQYQTFEQAEQAHEYVNRKGAPIVIKADGLAAGKGVIVAMTLDEAHAAIDDMLLGNKMGNAGARVVIEDFLQGEEASFIVMVDGEHVLPMATSQDHKRLLNNDQGPNTGGMGAYSPAPVVTDAVYASVMNEIILPTVRGMKADGNEFTGFLYAGLMIDETGAPYTIEFNCRFGDPETQPIMSRLNSDFVDLIEAALERKLDGVEAEWSPQTAVGVVLAAQNYPESPKKGDAISGLDEANAIGKVFHAGTIQGNGGEILTNGGRVLCVVGLGNDVAEAKAKAYQALEHISFDGMQFRTDIADKAIRH</sequence>
<dbReference type="Pfam" id="PF02843">
    <property type="entry name" value="GARS_C"/>
    <property type="match status" value="1"/>
</dbReference>
<dbReference type="Gene3D" id="3.30.470.20">
    <property type="entry name" value="ATP-grasp fold, B domain"/>
    <property type="match status" value="1"/>
</dbReference>
<evidence type="ECO:0000256" key="3">
    <source>
        <dbReference type="ARBA" id="ARBA00005174"/>
    </source>
</evidence>
<dbReference type="GO" id="GO:0006189">
    <property type="term" value="P:'de novo' IMP biosynthetic process"/>
    <property type="evidence" value="ECO:0007669"/>
    <property type="project" value="UniProtKB-UniRule"/>
</dbReference>
<evidence type="ECO:0000256" key="17">
    <source>
        <dbReference type="HAMAP-Rule" id="MF_00138"/>
    </source>
</evidence>
<dbReference type="FunFam" id="3.30.470.20:FF:000031">
    <property type="entry name" value="Phosphoribosylamine--glycine ligase"/>
    <property type="match status" value="1"/>
</dbReference>
<dbReference type="GO" id="GO:0009113">
    <property type="term" value="P:purine nucleobase biosynthetic process"/>
    <property type="evidence" value="ECO:0007669"/>
    <property type="project" value="InterPro"/>
</dbReference>
<dbReference type="OrthoDB" id="9807240at2"/>
<dbReference type="PANTHER" id="PTHR43472:SF1">
    <property type="entry name" value="PHOSPHORIBOSYLAMINE--GLYCINE LIGASE, CHLOROPLASTIC"/>
    <property type="match status" value="1"/>
</dbReference>
<evidence type="ECO:0000256" key="15">
    <source>
        <dbReference type="ARBA" id="ARBA00042864"/>
    </source>
</evidence>
<keyword evidence="8 18" id="KW-0547">Nucleotide-binding</keyword>
<dbReference type="SUPFAM" id="SSF52440">
    <property type="entry name" value="PreATP-grasp domain"/>
    <property type="match status" value="1"/>
</dbReference>
<dbReference type="GO" id="GO:0005524">
    <property type="term" value="F:ATP binding"/>
    <property type="evidence" value="ECO:0007669"/>
    <property type="project" value="UniProtKB-UniRule"/>
</dbReference>
<comment type="cofactor">
    <cofactor evidence="1">
        <name>Mn(2+)</name>
        <dbReference type="ChEBI" id="CHEBI:29035"/>
    </cofactor>
</comment>
<dbReference type="FunFam" id="3.90.600.10:FF:000001">
    <property type="entry name" value="Trifunctional purine biosynthetic protein adenosine-3"/>
    <property type="match status" value="1"/>
</dbReference>
<evidence type="ECO:0000256" key="11">
    <source>
        <dbReference type="ARBA" id="ARBA00022842"/>
    </source>
</evidence>
<dbReference type="InterPro" id="IPR013815">
    <property type="entry name" value="ATP_grasp_subdomain_1"/>
</dbReference>
<dbReference type="InterPro" id="IPR020561">
    <property type="entry name" value="PRibGlycinamid_synth_ATP-grasp"/>
</dbReference>
<comment type="cofactor">
    <cofactor evidence="2">
        <name>Mg(2+)</name>
        <dbReference type="ChEBI" id="CHEBI:18420"/>
    </cofactor>
</comment>
<name>G4CLZ3_9NEIS</name>
<evidence type="ECO:0000259" key="19">
    <source>
        <dbReference type="PROSITE" id="PS50975"/>
    </source>
</evidence>
<dbReference type="Gene3D" id="3.40.50.20">
    <property type="match status" value="1"/>
</dbReference>
<evidence type="ECO:0000256" key="12">
    <source>
        <dbReference type="ARBA" id="ARBA00023211"/>
    </source>
</evidence>
<dbReference type="SUPFAM" id="SSF56059">
    <property type="entry name" value="Glutathione synthetase ATP-binding domain-like"/>
    <property type="match status" value="1"/>
</dbReference>
<evidence type="ECO:0000256" key="5">
    <source>
        <dbReference type="ARBA" id="ARBA00020605"/>
    </source>
</evidence>
<dbReference type="SMART" id="SM01209">
    <property type="entry name" value="GARS_A"/>
    <property type="match status" value="1"/>
</dbReference>
<protein>
    <recommendedName>
        <fullName evidence="5 17">Phosphoribosylamine--glycine ligase</fullName>
        <ecNumber evidence="4 17">6.3.4.13</ecNumber>
    </recommendedName>
    <alternativeName>
        <fullName evidence="16 17">GARS</fullName>
    </alternativeName>
    <alternativeName>
        <fullName evidence="14 17">Glycinamide ribonucleotide synthetase</fullName>
    </alternativeName>
    <alternativeName>
        <fullName evidence="15 17">Phosphoribosylglycinamide synthetase</fullName>
    </alternativeName>
</protein>
<dbReference type="InterPro" id="IPR037123">
    <property type="entry name" value="PRibGlycinamide_synth_C_sf"/>
</dbReference>
<evidence type="ECO:0000256" key="1">
    <source>
        <dbReference type="ARBA" id="ARBA00001936"/>
    </source>
</evidence>
<dbReference type="SUPFAM" id="SSF51246">
    <property type="entry name" value="Rudiment single hybrid motif"/>
    <property type="match status" value="1"/>
</dbReference>